<comment type="caution">
    <text evidence="12">The sequence shown here is derived from an EMBL/GenBank/DDBJ whole genome shotgun (WGS) entry which is preliminary data.</text>
</comment>
<dbReference type="GO" id="GO:0006515">
    <property type="term" value="P:protein quality control for misfolded or incompletely synthesized proteins"/>
    <property type="evidence" value="ECO:0007669"/>
    <property type="project" value="TreeGrafter"/>
</dbReference>
<dbReference type="SUPFAM" id="SSF52096">
    <property type="entry name" value="ClpP/crotonase"/>
    <property type="match status" value="1"/>
</dbReference>
<dbReference type="GO" id="GO:0004252">
    <property type="term" value="F:serine-type endopeptidase activity"/>
    <property type="evidence" value="ECO:0007669"/>
    <property type="project" value="UniProtKB-UniRule"/>
</dbReference>
<evidence type="ECO:0000256" key="5">
    <source>
        <dbReference type="ARBA" id="ARBA00034021"/>
    </source>
</evidence>
<keyword evidence="3 6" id="KW-0378">Hydrolase</keyword>
<name>A0A7W6BZH2_9SPHN</name>
<dbReference type="GO" id="GO:0004176">
    <property type="term" value="F:ATP-dependent peptidase activity"/>
    <property type="evidence" value="ECO:0007669"/>
    <property type="project" value="InterPro"/>
</dbReference>
<reference evidence="12 13" key="1">
    <citation type="submission" date="2020-08" db="EMBL/GenBank/DDBJ databases">
        <title>Genomic Encyclopedia of Type Strains, Phase IV (KMG-IV): sequencing the most valuable type-strain genomes for metagenomic binning, comparative biology and taxonomic classification.</title>
        <authorList>
            <person name="Goeker M."/>
        </authorList>
    </citation>
    <scope>NUCLEOTIDE SEQUENCE [LARGE SCALE GENOMIC DNA]</scope>
    <source>
        <strain evidence="12 13">DSM 27568</strain>
    </source>
</reference>
<dbReference type="HAMAP" id="MF_00444">
    <property type="entry name" value="ClpP"/>
    <property type="match status" value="1"/>
</dbReference>
<comment type="subunit">
    <text evidence="6">Fourteen ClpP subunits assemble into 2 heptameric rings which stack back to back to give a disk-like structure with a central cavity, resembling the structure of eukaryotic proteasomes.</text>
</comment>
<sequence>MIDLFGASGAQGKFTADPVTGALVPMVVEQTSRGERSFDIYSRLLRERIVFITGAVEDHMASLIVAQLLFLESENPSKDISMYINSPGGVVTAGMAIHDTMQYIRPRVSTVCIGQAASMGSFLLAAGEPGMRIALPNARIMVHQPSGGAQGMASDIEIQAREILRMRRRLNDLYVKYTGKSLDDIEKAMDRDTFLEADEALTFGLVDKVFESRPDAEKAEEAK</sequence>
<dbReference type="InterPro" id="IPR001907">
    <property type="entry name" value="ClpP"/>
</dbReference>
<comment type="subcellular location">
    <subcellularLocation>
        <location evidence="6">Cytoplasm</location>
    </subcellularLocation>
</comment>
<dbReference type="PROSITE" id="PS00382">
    <property type="entry name" value="CLP_PROTEASE_HIS"/>
    <property type="match status" value="1"/>
</dbReference>
<evidence type="ECO:0000256" key="8">
    <source>
        <dbReference type="PROSITE-ProRule" id="PRU10086"/>
    </source>
</evidence>
<dbReference type="GO" id="GO:0051117">
    <property type="term" value="F:ATPase binding"/>
    <property type="evidence" value="ECO:0007669"/>
    <property type="project" value="TreeGrafter"/>
</dbReference>
<comment type="function">
    <text evidence="6 10">Cleaves peptides in various proteins in a process that requires ATP hydrolysis. Has a chymotrypsin-like activity. Plays a major role in the degradation of misfolded proteins.</text>
</comment>
<keyword evidence="2 6" id="KW-0645">Protease</keyword>
<evidence type="ECO:0000256" key="2">
    <source>
        <dbReference type="ARBA" id="ARBA00022670"/>
    </source>
</evidence>
<dbReference type="PRINTS" id="PR00127">
    <property type="entry name" value="CLPPROTEASEP"/>
</dbReference>
<organism evidence="12 13">
    <name type="scientific">Novosphingobium fluoreni</name>
    <dbReference type="NCBI Taxonomy" id="1391222"/>
    <lineage>
        <taxon>Bacteria</taxon>
        <taxon>Pseudomonadati</taxon>
        <taxon>Pseudomonadota</taxon>
        <taxon>Alphaproteobacteria</taxon>
        <taxon>Sphingomonadales</taxon>
        <taxon>Sphingomonadaceae</taxon>
        <taxon>Novosphingobium</taxon>
    </lineage>
</organism>
<feature type="active site" description="Nucleophile" evidence="6">
    <location>
        <position position="118"/>
    </location>
</feature>
<dbReference type="GO" id="GO:0009368">
    <property type="term" value="C:endopeptidase Clp complex"/>
    <property type="evidence" value="ECO:0007669"/>
    <property type="project" value="TreeGrafter"/>
</dbReference>
<dbReference type="InterPro" id="IPR023562">
    <property type="entry name" value="ClpP/TepA"/>
</dbReference>
<dbReference type="AlphaFoldDB" id="A0A7W6BZH2"/>
<dbReference type="NCBIfam" id="TIGR00493">
    <property type="entry name" value="clpP"/>
    <property type="match status" value="1"/>
</dbReference>
<evidence type="ECO:0000256" key="10">
    <source>
        <dbReference type="RuleBase" id="RU000550"/>
    </source>
</evidence>
<dbReference type="NCBIfam" id="NF009205">
    <property type="entry name" value="PRK12553.1"/>
    <property type="match status" value="1"/>
</dbReference>
<accession>A0A7W6BZH2</accession>
<gene>
    <name evidence="6" type="primary">clpP</name>
    <name evidence="12" type="ORF">GGR39_002405</name>
</gene>
<evidence type="ECO:0000313" key="12">
    <source>
        <dbReference type="EMBL" id="MBB3940748.1"/>
    </source>
</evidence>
<dbReference type="Proteomes" id="UP000561459">
    <property type="component" value="Unassembled WGS sequence"/>
</dbReference>
<evidence type="ECO:0000256" key="11">
    <source>
        <dbReference type="RuleBase" id="RU003567"/>
    </source>
</evidence>
<dbReference type="NCBIfam" id="NF001368">
    <property type="entry name" value="PRK00277.1"/>
    <property type="match status" value="1"/>
</dbReference>
<comment type="similarity">
    <text evidence="1 6 11">Belongs to the peptidase S14 family.</text>
</comment>
<keyword evidence="6" id="KW-0963">Cytoplasm</keyword>
<dbReference type="Gene3D" id="3.90.226.10">
    <property type="entry name" value="2-enoyl-CoA Hydratase, Chain A, domain 1"/>
    <property type="match status" value="1"/>
</dbReference>
<evidence type="ECO:0000256" key="9">
    <source>
        <dbReference type="RuleBase" id="RU000549"/>
    </source>
</evidence>
<evidence type="ECO:0000256" key="1">
    <source>
        <dbReference type="ARBA" id="ARBA00007039"/>
    </source>
</evidence>
<feature type="active site" evidence="7">
    <location>
        <position position="118"/>
    </location>
</feature>
<evidence type="ECO:0000256" key="4">
    <source>
        <dbReference type="ARBA" id="ARBA00022825"/>
    </source>
</evidence>
<dbReference type="InterPro" id="IPR018215">
    <property type="entry name" value="ClpP_Ser_AS"/>
</dbReference>
<protein>
    <recommendedName>
        <fullName evidence="6 11">ATP-dependent Clp protease proteolytic subunit</fullName>
        <ecNumber evidence="6 9">3.4.21.92</ecNumber>
    </recommendedName>
    <alternativeName>
        <fullName evidence="6">Endopeptidase Clp</fullName>
    </alternativeName>
</protein>
<comment type="catalytic activity">
    <reaction evidence="5 6 8">
        <text>Hydrolysis of proteins to small peptides in the presence of ATP and magnesium. alpha-casein is the usual test substrate. In the absence of ATP, only oligopeptides shorter than five residues are hydrolyzed (such as succinyl-Leu-Tyr-|-NHMec, and Leu-Tyr-Leu-|-Tyr-Trp, in which cleavage of the -Tyr-|-Leu- and -Tyr-|-Trp bonds also occurs).</text>
        <dbReference type="EC" id="3.4.21.92"/>
    </reaction>
</comment>
<dbReference type="InterPro" id="IPR029045">
    <property type="entry name" value="ClpP/crotonase-like_dom_sf"/>
</dbReference>
<proteinExistence type="inferred from homology"/>
<feature type="active site" evidence="6 8">
    <location>
        <position position="143"/>
    </location>
</feature>
<evidence type="ECO:0000313" key="13">
    <source>
        <dbReference type="Proteomes" id="UP000561459"/>
    </source>
</evidence>
<dbReference type="PROSITE" id="PS00381">
    <property type="entry name" value="CLP_PROTEASE_SER"/>
    <property type="match status" value="1"/>
</dbReference>
<keyword evidence="13" id="KW-1185">Reference proteome</keyword>
<evidence type="ECO:0000256" key="3">
    <source>
        <dbReference type="ARBA" id="ARBA00022801"/>
    </source>
</evidence>
<evidence type="ECO:0000256" key="7">
    <source>
        <dbReference type="PROSITE-ProRule" id="PRU10085"/>
    </source>
</evidence>
<dbReference type="EC" id="3.4.21.92" evidence="6 9"/>
<dbReference type="InterPro" id="IPR033135">
    <property type="entry name" value="ClpP_His_AS"/>
</dbReference>
<dbReference type="FunFam" id="3.90.226.10:FF:000001">
    <property type="entry name" value="ATP-dependent Clp protease proteolytic subunit"/>
    <property type="match status" value="1"/>
</dbReference>
<dbReference type="EMBL" id="JACIDY010000005">
    <property type="protein sequence ID" value="MBB3940748.1"/>
    <property type="molecule type" value="Genomic_DNA"/>
</dbReference>
<keyword evidence="4 6" id="KW-0720">Serine protease</keyword>
<dbReference type="Pfam" id="PF00574">
    <property type="entry name" value="CLP_protease"/>
    <property type="match status" value="1"/>
</dbReference>
<dbReference type="GO" id="GO:0005737">
    <property type="term" value="C:cytoplasm"/>
    <property type="evidence" value="ECO:0007669"/>
    <property type="project" value="UniProtKB-SubCell"/>
</dbReference>
<dbReference type="PANTHER" id="PTHR10381:SF11">
    <property type="entry name" value="ATP-DEPENDENT CLP PROTEASE PROTEOLYTIC SUBUNIT, MITOCHONDRIAL"/>
    <property type="match status" value="1"/>
</dbReference>
<evidence type="ECO:0000256" key="6">
    <source>
        <dbReference type="HAMAP-Rule" id="MF_00444"/>
    </source>
</evidence>
<dbReference type="RefSeq" id="WP_183617330.1">
    <property type="nucleotide sequence ID" value="NZ_JACIDY010000005.1"/>
</dbReference>
<dbReference type="CDD" id="cd07017">
    <property type="entry name" value="S14_ClpP_2"/>
    <property type="match status" value="1"/>
</dbReference>
<dbReference type="PANTHER" id="PTHR10381">
    <property type="entry name" value="ATP-DEPENDENT CLP PROTEASE PROTEOLYTIC SUBUNIT"/>
    <property type="match status" value="1"/>
</dbReference>